<dbReference type="Pfam" id="PF00646">
    <property type="entry name" value="F-box"/>
    <property type="match status" value="1"/>
</dbReference>
<feature type="domain" description="F-box" evidence="1">
    <location>
        <begin position="7"/>
        <end position="46"/>
    </location>
</feature>
<organism evidence="2 3">
    <name type="scientific">Arthrobotrys musiformis</name>
    <dbReference type="NCBI Taxonomy" id="47236"/>
    <lineage>
        <taxon>Eukaryota</taxon>
        <taxon>Fungi</taxon>
        <taxon>Dikarya</taxon>
        <taxon>Ascomycota</taxon>
        <taxon>Pezizomycotina</taxon>
        <taxon>Orbiliomycetes</taxon>
        <taxon>Orbiliales</taxon>
        <taxon>Orbiliaceae</taxon>
        <taxon>Arthrobotrys</taxon>
    </lineage>
</organism>
<gene>
    <name evidence="2" type="ORF">TWF481_012275</name>
</gene>
<dbReference type="CDD" id="cd09917">
    <property type="entry name" value="F-box_SF"/>
    <property type="match status" value="1"/>
</dbReference>
<sequence length="238" mass="27576">MTALTSLPIELQTRILLFTPFTTHLIASKVCKLWSEIISTVILQKARYVPTFTTTGLPNLHRLLDYNQNFKFTLRNGRVIAHKFCQVIDAPHSRKGGSKKKVNYTKAEWIDITDHPFLNEPLLSPFVIYPSRKESDELSYGPREHIILSNFTLQMNVPSSHPEWISIRNMGPIDWTARKDTKVQDLINLFAKIYGVDDDDEVYDVVFSHGWRIWSKKWFGTITGWIRVLPAPEHRPTN</sequence>
<dbReference type="AlphaFoldDB" id="A0AAV9VZ04"/>
<dbReference type="Proteomes" id="UP001370758">
    <property type="component" value="Unassembled WGS sequence"/>
</dbReference>
<dbReference type="SUPFAM" id="SSF81383">
    <property type="entry name" value="F-box domain"/>
    <property type="match status" value="1"/>
</dbReference>
<accession>A0AAV9VZ04</accession>
<dbReference type="InterPro" id="IPR001810">
    <property type="entry name" value="F-box_dom"/>
</dbReference>
<evidence type="ECO:0000313" key="2">
    <source>
        <dbReference type="EMBL" id="KAK6497875.1"/>
    </source>
</evidence>
<name>A0AAV9VZ04_9PEZI</name>
<keyword evidence="3" id="KW-1185">Reference proteome</keyword>
<reference evidence="2 3" key="1">
    <citation type="submission" date="2023-08" db="EMBL/GenBank/DDBJ databases">
        <authorList>
            <person name="Palmer J.M."/>
        </authorList>
    </citation>
    <scope>NUCLEOTIDE SEQUENCE [LARGE SCALE GENOMIC DNA]</scope>
    <source>
        <strain evidence="2 3">TWF481</strain>
    </source>
</reference>
<dbReference type="SMART" id="SM00256">
    <property type="entry name" value="FBOX"/>
    <property type="match status" value="1"/>
</dbReference>
<dbReference type="EMBL" id="JAVHJL010000009">
    <property type="protein sequence ID" value="KAK6497875.1"/>
    <property type="molecule type" value="Genomic_DNA"/>
</dbReference>
<comment type="caution">
    <text evidence="2">The sequence shown here is derived from an EMBL/GenBank/DDBJ whole genome shotgun (WGS) entry which is preliminary data.</text>
</comment>
<evidence type="ECO:0000259" key="1">
    <source>
        <dbReference type="SMART" id="SM00256"/>
    </source>
</evidence>
<dbReference type="InterPro" id="IPR036047">
    <property type="entry name" value="F-box-like_dom_sf"/>
</dbReference>
<proteinExistence type="predicted"/>
<evidence type="ECO:0000313" key="3">
    <source>
        <dbReference type="Proteomes" id="UP001370758"/>
    </source>
</evidence>
<protein>
    <recommendedName>
        <fullName evidence="1">F-box domain-containing protein</fullName>
    </recommendedName>
</protein>